<dbReference type="Gene3D" id="1.10.357.10">
    <property type="entry name" value="Tetracycline Repressor, domain 2"/>
    <property type="match status" value="1"/>
</dbReference>
<dbReference type="Proteomes" id="UP000811492">
    <property type="component" value="Unassembled WGS sequence"/>
</dbReference>
<evidence type="ECO:0000256" key="4">
    <source>
        <dbReference type="PROSITE-ProRule" id="PRU00335"/>
    </source>
</evidence>
<dbReference type="EMBL" id="JAFEVO010000001">
    <property type="protein sequence ID" value="MBS3183242.1"/>
    <property type="molecule type" value="Genomic_DNA"/>
</dbReference>
<keyword evidence="8" id="KW-1185">Reference proteome</keyword>
<evidence type="ECO:0000313" key="7">
    <source>
        <dbReference type="EMBL" id="MBS3183242.1"/>
    </source>
</evidence>
<dbReference type="PRINTS" id="PR00455">
    <property type="entry name" value="HTHTETR"/>
</dbReference>
<protein>
    <submittedName>
        <fullName evidence="7">TetR/AcrR family transcriptional regulator</fullName>
    </submittedName>
</protein>
<comment type="caution">
    <text evidence="7">The sequence shown here is derived from an EMBL/GenBank/DDBJ whole genome shotgun (WGS) entry which is preliminary data.</text>
</comment>
<dbReference type="InterPro" id="IPR036271">
    <property type="entry name" value="Tet_transcr_reg_TetR-rel_C_sf"/>
</dbReference>
<dbReference type="InterPro" id="IPR001647">
    <property type="entry name" value="HTH_TetR"/>
</dbReference>
<feature type="domain" description="HTH tetR-type" evidence="6">
    <location>
        <begin position="4"/>
        <end position="64"/>
    </location>
</feature>
<feature type="region of interest" description="Disordered" evidence="5">
    <location>
        <begin position="182"/>
        <end position="213"/>
    </location>
</feature>
<dbReference type="Pfam" id="PF00440">
    <property type="entry name" value="TetR_N"/>
    <property type="match status" value="1"/>
</dbReference>
<dbReference type="PANTHER" id="PTHR47506">
    <property type="entry name" value="TRANSCRIPTIONAL REGULATORY PROTEIN"/>
    <property type="match status" value="1"/>
</dbReference>
<dbReference type="SUPFAM" id="SSF48498">
    <property type="entry name" value="Tetracyclin repressor-like, C-terminal domain"/>
    <property type="match status" value="1"/>
</dbReference>
<keyword evidence="1" id="KW-0805">Transcription regulation</keyword>
<evidence type="ECO:0000256" key="3">
    <source>
        <dbReference type="ARBA" id="ARBA00023163"/>
    </source>
</evidence>
<proteinExistence type="predicted"/>
<dbReference type="SUPFAM" id="SSF46689">
    <property type="entry name" value="Homeodomain-like"/>
    <property type="match status" value="1"/>
</dbReference>
<feature type="compositionally biased region" description="Basic and acidic residues" evidence="5">
    <location>
        <begin position="197"/>
        <end position="213"/>
    </location>
</feature>
<evidence type="ECO:0000313" key="8">
    <source>
        <dbReference type="Proteomes" id="UP000811492"/>
    </source>
</evidence>
<gene>
    <name evidence="7" type="ORF">JSQ98_13715</name>
</gene>
<dbReference type="PROSITE" id="PS50977">
    <property type="entry name" value="HTH_TETR_2"/>
    <property type="match status" value="1"/>
</dbReference>
<dbReference type="PANTHER" id="PTHR47506:SF6">
    <property type="entry name" value="HTH-TYPE TRANSCRIPTIONAL REPRESSOR NEMR"/>
    <property type="match status" value="1"/>
</dbReference>
<dbReference type="RefSeq" id="WP_211650170.1">
    <property type="nucleotide sequence ID" value="NZ_JAFEVO010000001.1"/>
</dbReference>
<dbReference type="InterPro" id="IPR009057">
    <property type="entry name" value="Homeodomain-like_sf"/>
</dbReference>
<evidence type="ECO:0000259" key="6">
    <source>
        <dbReference type="PROSITE" id="PS50977"/>
    </source>
</evidence>
<keyword evidence="3" id="KW-0804">Transcription</keyword>
<name>A0ABS5M7U0_9MICO</name>
<feature type="DNA-binding region" description="H-T-H motif" evidence="4">
    <location>
        <begin position="27"/>
        <end position="46"/>
    </location>
</feature>
<organism evidence="7 8">
    <name type="scientific">Leucobacter manosquensis</name>
    <dbReference type="NCBI Taxonomy" id="2810611"/>
    <lineage>
        <taxon>Bacteria</taxon>
        <taxon>Bacillati</taxon>
        <taxon>Actinomycetota</taxon>
        <taxon>Actinomycetes</taxon>
        <taxon>Micrococcales</taxon>
        <taxon>Microbacteriaceae</taxon>
        <taxon>Leucobacter</taxon>
    </lineage>
</organism>
<sequence>MDDAEARERIAGAAEDLYYRKGFSAVGMDEIRSSAGVSLRRLYALFPSKDAVITEVLARRHAQWERGLAEQVSQAGDDTRRRLLAVFDYLDGWFRDPAFRGCAFINAFGELGGTRSHVAAIVRDHKASFQQYMTELVRTAGGSELLAAQLSILAEGAQSTAAIGEDPSSAAQARLAAEVLIAHETSRETDGTQAESTGHESAESDPNKPRAPQ</sequence>
<keyword evidence="2 4" id="KW-0238">DNA-binding</keyword>
<evidence type="ECO:0000256" key="1">
    <source>
        <dbReference type="ARBA" id="ARBA00023015"/>
    </source>
</evidence>
<accession>A0ABS5M7U0</accession>
<evidence type="ECO:0000256" key="5">
    <source>
        <dbReference type="SAM" id="MobiDB-lite"/>
    </source>
</evidence>
<reference evidence="7 8" key="1">
    <citation type="submission" date="2021-02" db="EMBL/GenBank/DDBJ databases">
        <title>Draft genome and description of Leucobacter sp nov strain Marseille-Q4368.</title>
        <authorList>
            <person name="Boxberger M."/>
            <person name="La Scola B."/>
        </authorList>
    </citation>
    <scope>NUCLEOTIDE SEQUENCE [LARGE SCALE GENOMIC DNA]</scope>
    <source>
        <strain evidence="7 8">Marseille-Q4368</strain>
    </source>
</reference>
<evidence type="ECO:0000256" key="2">
    <source>
        <dbReference type="ARBA" id="ARBA00023125"/>
    </source>
</evidence>